<dbReference type="PROSITE" id="PS00072">
    <property type="entry name" value="ACYL_COA_DH_1"/>
    <property type="match status" value="1"/>
</dbReference>
<dbReference type="GO" id="GO:0046359">
    <property type="term" value="P:butyrate catabolic process"/>
    <property type="evidence" value="ECO:0007669"/>
    <property type="project" value="TreeGrafter"/>
</dbReference>
<evidence type="ECO:0000259" key="7">
    <source>
        <dbReference type="Pfam" id="PF02770"/>
    </source>
</evidence>
<evidence type="ECO:0000313" key="8">
    <source>
        <dbReference type="EMBL" id="PYG90236.1"/>
    </source>
</evidence>
<dbReference type="Gene3D" id="2.40.110.10">
    <property type="entry name" value="Butyryl-CoA Dehydrogenase, subunit A, domain 2"/>
    <property type="match status" value="1"/>
</dbReference>
<dbReference type="EMBL" id="QKMR01000001">
    <property type="protein sequence ID" value="PYG90236.1"/>
    <property type="molecule type" value="Genomic_DNA"/>
</dbReference>
<dbReference type="SUPFAM" id="SSF56645">
    <property type="entry name" value="Acyl-CoA dehydrogenase NM domain-like"/>
    <property type="match status" value="1"/>
</dbReference>
<keyword evidence="3 5" id="KW-0285">Flavoprotein</keyword>
<dbReference type="InterPro" id="IPR036250">
    <property type="entry name" value="AcylCo_DH-like_C"/>
</dbReference>
<dbReference type="InterPro" id="IPR046373">
    <property type="entry name" value="Acyl-CoA_Oxase/DH_mid-dom_sf"/>
</dbReference>
<comment type="caution">
    <text evidence="8">The sequence shown here is derived from an EMBL/GenBank/DDBJ whole genome shotgun (WGS) entry which is preliminary data.</text>
</comment>
<dbReference type="PANTHER" id="PTHR43884">
    <property type="entry name" value="ACYL-COA DEHYDROGENASE"/>
    <property type="match status" value="1"/>
</dbReference>
<keyword evidence="9" id="KW-1185">Reference proteome</keyword>
<evidence type="ECO:0000259" key="6">
    <source>
        <dbReference type="Pfam" id="PF00441"/>
    </source>
</evidence>
<evidence type="ECO:0000256" key="5">
    <source>
        <dbReference type="RuleBase" id="RU362125"/>
    </source>
</evidence>
<dbReference type="SUPFAM" id="SSF47203">
    <property type="entry name" value="Acyl-CoA dehydrogenase C-terminal domain-like"/>
    <property type="match status" value="1"/>
</dbReference>
<evidence type="ECO:0000256" key="2">
    <source>
        <dbReference type="ARBA" id="ARBA00009347"/>
    </source>
</evidence>
<comment type="cofactor">
    <cofactor evidence="1 5">
        <name>FAD</name>
        <dbReference type="ChEBI" id="CHEBI:57692"/>
    </cofactor>
</comment>
<dbReference type="GO" id="GO:0033539">
    <property type="term" value="P:fatty acid beta-oxidation using acyl-CoA dehydrogenase"/>
    <property type="evidence" value="ECO:0007669"/>
    <property type="project" value="TreeGrafter"/>
</dbReference>
<keyword evidence="5" id="KW-0560">Oxidoreductase</keyword>
<feature type="domain" description="Acyl-CoA dehydrogenase/oxidase C-terminal" evidence="6">
    <location>
        <begin position="213"/>
        <end position="360"/>
    </location>
</feature>
<dbReference type="InterPro" id="IPR009100">
    <property type="entry name" value="AcylCoA_DH/oxidase_NM_dom_sf"/>
</dbReference>
<evidence type="ECO:0000313" key="9">
    <source>
        <dbReference type="Proteomes" id="UP000248132"/>
    </source>
</evidence>
<sequence>MDNEKLKGLLAYISENISSWNEQKYIPRDGWLTFGKQGVIGVSMDREQGIKAFSELIAGFCRFKNVGLISSFSVNEIALTLLARFNSPQAAAAKAEVLEGRKNISMCITEEGAGSDVSAIAAEAAAVDNGFVLSGKKTMISNGPIADYFIVAVKTNKEVAAWRGISLFLIKKDDPGLKVSPALLKAGAHLMPLGEIEFENLKLTEERLLGKRNRGFEHLMSVLIFERTVISIMSTAMSEDALDSVMGYLSEREVFGKKLRDYQNTKMVMADLFSRARIMRVFVNNIMDDFDSGIMDKTDVIIGKIMASELLKDIIDALYRLYGARGYLASHWIANYYNDVRWINAGGGSNELLKDVLGNNIVHGGS</sequence>
<dbReference type="InterPro" id="IPR009075">
    <property type="entry name" value="AcylCo_DH/oxidase_C"/>
</dbReference>
<name>A0A318XPG5_9FIRM</name>
<dbReference type="InterPro" id="IPR006089">
    <property type="entry name" value="Acyl-CoA_DH_CS"/>
</dbReference>
<dbReference type="RefSeq" id="WP_165835452.1">
    <property type="nucleotide sequence ID" value="NZ_QKMR01000001.1"/>
</dbReference>
<feature type="domain" description="Acyl-CoA oxidase/dehydrogenase middle" evidence="7">
    <location>
        <begin position="105"/>
        <end position="200"/>
    </location>
</feature>
<gene>
    <name evidence="8" type="ORF">LY28_00116</name>
</gene>
<organism evidence="8 9">
    <name type="scientific">Ruminiclostridium sufflavum DSM 19573</name>
    <dbReference type="NCBI Taxonomy" id="1121337"/>
    <lineage>
        <taxon>Bacteria</taxon>
        <taxon>Bacillati</taxon>
        <taxon>Bacillota</taxon>
        <taxon>Clostridia</taxon>
        <taxon>Eubacteriales</taxon>
        <taxon>Oscillospiraceae</taxon>
        <taxon>Ruminiclostridium</taxon>
    </lineage>
</organism>
<dbReference type="Pfam" id="PF02770">
    <property type="entry name" value="Acyl-CoA_dh_M"/>
    <property type="match status" value="1"/>
</dbReference>
<dbReference type="Proteomes" id="UP000248132">
    <property type="component" value="Unassembled WGS sequence"/>
</dbReference>
<dbReference type="GO" id="GO:0003995">
    <property type="term" value="F:acyl-CoA dehydrogenase activity"/>
    <property type="evidence" value="ECO:0007669"/>
    <property type="project" value="InterPro"/>
</dbReference>
<evidence type="ECO:0000256" key="1">
    <source>
        <dbReference type="ARBA" id="ARBA00001974"/>
    </source>
</evidence>
<dbReference type="Gene3D" id="1.20.140.10">
    <property type="entry name" value="Butyryl-CoA Dehydrogenase, subunit A, domain 3"/>
    <property type="match status" value="1"/>
</dbReference>
<dbReference type="InterPro" id="IPR006091">
    <property type="entry name" value="Acyl-CoA_Oxase/DH_mid-dom"/>
</dbReference>
<keyword evidence="4 5" id="KW-0274">FAD</keyword>
<dbReference type="Pfam" id="PF00441">
    <property type="entry name" value="Acyl-CoA_dh_1"/>
    <property type="match status" value="1"/>
</dbReference>
<protein>
    <submittedName>
        <fullName evidence="8">Alkylation response protein AidB-like acyl-CoA dehydrogenase</fullName>
    </submittedName>
</protein>
<reference evidence="8 9" key="1">
    <citation type="submission" date="2018-06" db="EMBL/GenBank/DDBJ databases">
        <title>Genomic Encyclopedia of Type Strains, Phase I: the one thousand microbial genomes (KMG-I) project.</title>
        <authorList>
            <person name="Kyrpides N."/>
        </authorList>
    </citation>
    <scope>NUCLEOTIDE SEQUENCE [LARGE SCALE GENOMIC DNA]</scope>
    <source>
        <strain evidence="8 9">DSM 19573</strain>
    </source>
</reference>
<dbReference type="AlphaFoldDB" id="A0A318XPG5"/>
<dbReference type="PANTHER" id="PTHR43884:SF12">
    <property type="entry name" value="ISOVALERYL-COA DEHYDROGENASE, MITOCHONDRIAL-RELATED"/>
    <property type="match status" value="1"/>
</dbReference>
<proteinExistence type="inferred from homology"/>
<evidence type="ECO:0000256" key="3">
    <source>
        <dbReference type="ARBA" id="ARBA00022630"/>
    </source>
</evidence>
<accession>A0A318XPG5</accession>
<evidence type="ECO:0000256" key="4">
    <source>
        <dbReference type="ARBA" id="ARBA00022827"/>
    </source>
</evidence>
<comment type="similarity">
    <text evidence="2 5">Belongs to the acyl-CoA dehydrogenase family.</text>
</comment>